<feature type="region of interest" description="Disordered" evidence="1">
    <location>
        <begin position="26"/>
        <end position="58"/>
    </location>
</feature>
<dbReference type="AlphaFoldDB" id="A0A3A1YGJ2"/>
<proteinExistence type="predicted"/>
<reference evidence="2 3" key="1">
    <citation type="submission" date="2017-08" db="EMBL/GenBank/DDBJ databases">
        <title>Reclassification of Bisgaard taxon 37 and 44.</title>
        <authorList>
            <person name="Christensen H."/>
        </authorList>
    </citation>
    <scope>NUCLEOTIDE SEQUENCE [LARGE SCALE GENOMIC DNA]</scope>
    <source>
        <strain evidence="2 3">EEAB3T1</strain>
    </source>
</reference>
<accession>A0A3A1YGJ2</accession>
<comment type="caution">
    <text evidence="2">The sequence shown here is derived from an EMBL/GenBank/DDBJ whole genome shotgun (WGS) entry which is preliminary data.</text>
</comment>
<evidence type="ECO:0000313" key="3">
    <source>
        <dbReference type="Proteomes" id="UP000265964"/>
    </source>
</evidence>
<keyword evidence="3" id="KW-1185">Reference proteome</keyword>
<protein>
    <submittedName>
        <fullName evidence="2">Uncharacterized protein</fullName>
    </submittedName>
</protein>
<sequence length="268" mass="29945">MSHKKYLSFQYRLMAANNDFDYSKLQPSSVSSKPLHERAPKSQASTQPTTSSSPKVNLGKIRLDKGEQSTRINLNKSAPELLINLTWTQKEVKKSGLFGGLFSSNKGIDLDLGAYFRLIDGSQACIDALQFSKGRGGPRHKQTRQGCFDNAPYLWHTGDDRQGGAGESILVNPKFAHLIDNIVVYTYIYDNNVVWSETDAVVSIKASGQEEIEVHLGNENIQGRFVVLAHIHFNNGQIHVERKMLGFNSLPEIDKYFGWGFSYSNASK</sequence>
<dbReference type="CDD" id="cd06974">
    <property type="entry name" value="TerD_like"/>
    <property type="match status" value="1"/>
</dbReference>
<evidence type="ECO:0000256" key="1">
    <source>
        <dbReference type="SAM" id="MobiDB-lite"/>
    </source>
</evidence>
<name>A0A3A1YGJ2_9GAMM</name>
<dbReference type="EMBL" id="NRJF01000103">
    <property type="protein sequence ID" value="RIY35157.1"/>
    <property type="molecule type" value="Genomic_DNA"/>
</dbReference>
<dbReference type="OrthoDB" id="2079357at2"/>
<gene>
    <name evidence="2" type="ORF">CKF59_04025</name>
</gene>
<evidence type="ECO:0000313" key="2">
    <source>
        <dbReference type="EMBL" id="RIY35157.1"/>
    </source>
</evidence>
<organism evidence="2 3">
    <name type="scientific">Psittacicella gerlachiana</name>
    <dbReference type="NCBI Taxonomy" id="2028574"/>
    <lineage>
        <taxon>Bacteria</taxon>
        <taxon>Pseudomonadati</taxon>
        <taxon>Pseudomonadota</taxon>
        <taxon>Gammaproteobacteria</taxon>
        <taxon>Pasteurellales</taxon>
        <taxon>Psittacicellaceae</taxon>
        <taxon>Psittacicella</taxon>
    </lineage>
</organism>
<dbReference type="RefSeq" id="WP_119534690.1">
    <property type="nucleotide sequence ID" value="NZ_NRJF01000103.1"/>
</dbReference>
<dbReference type="InterPro" id="IPR003325">
    <property type="entry name" value="TerD"/>
</dbReference>
<feature type="compositionally biased region" description="Low complexity" evidence="1">
    <location>
        <begin position="41"/>
        <end position="55"/>
    </location>
</feature>
<dbReference type="Proteomes" id="UP000265964">
    <property type="component" value="Unassembled WGS sequence"/>
</dbReference>